<keyword evidence="3" id="KW-1185">Reference proteome</keyword>
<protein>
    <submittedName>
        <fullName evidence="1">Uncharacterized protein</fullName>
    </submittedName>
</protein>
<dbReference type="KEGG" id="trc:DYE49_06110"/>
<reference evidence="1 3" key="2">
    <citation type="submission" date="2020-08" db="EMBL/GenBank/DDBJ databases">
        <title>Genomic Encyclopedia of Type Strains, Phase IV (KMG-IV): sequencing the most valuable type-strain genomes for metagenomic binning, comparative biology and taxonomic classification.</title>
        <authorList>
            <person name="Goeker M."/>
        </authorList>
    </citation>
    <scope>NUCLEOTIDE SEQUENCE [LARGE SCALE GENOMIC DNA]</scope>
    <source>
        <strain evidence="1 3">DSM 103679</strain>
    </source>
</reference>
<evidence type="ECO:0000313" key="4">
    <source>
        <dbReference type="Proteomes" id="UP000593591"/>
    </source>
</evidence>
<dbReference type="Proteomes" id="UP000593591">
    <property type="component" value="Chromosome"/>
</dbReference>
<reference evidence="2 4" key="1">
    <citation type="submission" date="2018-08" db="EMBL/GenBank/DDBJ databases">
        <title>The first complete genome of Treponema rectale (CHPAT), a commensal spirochete of the bovine rectum.</title>
        <authorList>
            <person name="Staton G.J."/>
            <person name="Clegg S.R."/>
            <person name="Carter S.D."/>
            <person name="Radford A.D."/>
            <person name="Darby A."/>
            <person name="Hall N."/>
            <person name="Birtles R.J."/>
            <person name="Evans N.J."/>
        </authorList>
    </citation>
    <scope>NUCLEOTIDE SEQUENCE [LARGE SCALE GENOMIC DNA]</scope>
    <source>
        <strain evidence="2 4">CHPA</strain>
    </source>
</reference>
<evidence type="ECO:0000313" key="2">
    <source>
        <dbReference type="EMBL" id="QOS40049.1"/>
    </source>
</evidence>
<organism evidence="1 3">
    <name type="scientific">Treponema rectale</name>
    <dbReference type="NCBI Taxonomy" id="744512"/>
    <lineage>
        <taxon>Bacteria</taxon>
        <taxon>Pseudomonadati</taxon>
        <taxon>Spirochaetota</taxon>
        <taxon>Spirochaetia</taxon>
        <taxon>Spirochaetales</taxon>
        <taxon>Treponemataceae</taxon>
        <taxon>Treponema</taxon>
    </lineage>
</organism>
<dbReference type="EMBL" id="JACHFR010000001">
    <property type="protein sequence ID" value="MBB5218248.1"/>
    <property type="molecule type" value="Genomic_DNA"/>
</dbReference>
<dbReference type="Proteomes" id="UP000578697">
    <property type="component" value="Unassembled WGS sequence"/>
</dbReference>
<sequence length="125" mass="14330">MKIDHIITKEKSISRNDLQPTSKLHMKVNRINLMPPPADNLDKFSCVIEVDLNIENEEQKNIASARLAYFIFASLESGETYDQDASANEIFRQTYLLYWQDFNSMLKDVNLPPLPVASIQASIKK</sequence>
<name>A0A840SDI3_9SPIR</name>
<dbReference type="AlphaFoldDB" id="A0A840SDI3"/>
<proteinExistence type="predicted"/>
<accession>A0A840SDI3</accession>
<evidence type="ECO:0000313" key="1">
    <source>
        <dbReference type="EMBL" id="MBB5218248.1"/>
    </source>
</evidence>
<gene>
    <name evidence="2" type="ORF">DYE49_06110</name>
    <name evidence="1" type="ORF">HNP77_000592</name>
</gene>
<evidence type="ECO:0000313" key="3">
    <source>
        <dbReference type="Proteomes" id="UP000578697"/>
    </source>
</evidence>
<dbReference type="EMBL" id="CP031517">
    <property type="protein sequence ID" value="QOS40049.1"/>
    <property type="molecule type" value="Genomic_DNA"/>
</dbReference>
<dbReference type="RefSeq" id="WP_184651672.1">
    <property type="nucleotide sequence ID" value="NZ_JACHFR010000001.1"/>
</dbReference>